<dbReference type="Proteomes" id="UP000494170">
    <property type="component" value="Unassembled WGS sequence"/>
</dbReference>
<keyword evidence="1" id="KW-0472">Membrane</keyword>
<proteinExistence type="predicted"/>
<dbReference type="AlphaFoldDB" id="A0A6P2SRN1"/>
<gene>
    <name evidence="3" type="ORF">BLA6863_07872</name>
</gene>
<keyword evidence="1" id="KW-1133">Transmembrane helix</keyword>
<evidence type="ECO:0000259" key="2">
    <source>
        <dbReference type="PROSITE" id="PS51549"/>
    </source>
</evidence>
<sequence length="198" mass="21454">MNTDRVSDFAGPCDYRVVALRHPLYSLMGSDMKTRIWILIASHVATGIVAFAAGIYVLPILTASEGASAVELQVAADNARHTGRFERGLPGSDPLHWADGKLTITDSSIAFEGNIAPGPDYKIYLVPEFVDTRASFLAIKARAARVGELKTFGNFVVPLPADVNPAQYTSVVIWCERFSKFISAARYRNATASGQVSM</sequence>
<keyword evidence="1" id="KW-0812">Transmembrane</keyword>
<evidence type="ECO:0000313" key="3">
    <source>
        <dbReference type="EMBL" id="VWC50871.1"/>
    </source>
</evidence>
<name>A0A6P2SRN1_BURL3</name>
<accession>A0A6P2SRN1</accession>
<evidence type="ECO:0000313" key="4">
    <source>
        <dbReference type="Proteomes" id="UP000494170"/>
    </source>
</evidence>
<feature type="domain" description="DM13" evidence="2">
    <location>
        <begin position="83"/>
        <end position="188"/>
    </location>
</feature>
<feature type="transmembrane region" description="Helical" evidence="1">
    <location>
        <begin position="36"/>
        <end position="58"/>
    </location>
</feature>
<evidence type="ECO:0000256" key="1">
    <source>
        <dbReference type="SAM" id="Phobius"/>
    </source>
</evidence>
<dbReference type="Pfam" id="PF10517">
    <property type="entry name" value="DM13"/>
    <property type="match status" value="1"/>
</dbReference>
<dbReference type="EMBL" id="CABVPY010000127">
    <property type="protein sequence ID" value="VWC50871.1"/>
    <property type="molecule type" value="Genomic_DNA"/>
</dbReference>
<reference evidence="3 4" key="1">
    <citation type="submission" date="2019-09" db="EMBL/GenBank/DDBJ databases">
        <authorList>
            <person name="Depoorter E."/>
        </authorList>
    </citation>
    <scope>NUCLEOTIDE SEQUENCE [LARGE SCALE GENOMIC DNA]</scope>
    <source>
        <strain evidence="3">LMG 6863</strain>
    </source>
</reference>
<dbReference type="InterPro" id="IPR019545">
    <property type="entry name" value="DM13_domain"/>
</dbReference>
<dbReference type="PROSITE" id="PS51549">
    <property type="entry name" value="DM13"/>
    <property type="match status" value="1"/>
</dbReference>
<protein>
    <recommendedName>
        <fullName evidence="2">DM13 domain-containing protein</fullName>
    </recommendedName>
</protein>
<organism evidence="3 4">
    <name type="scientific">Burkholderia lata (strain ATCC 17760 / DSM 23089 / LMG 22485 / NCIMB 9086 / R18194 / 383)</name>
    <dbReference type="NCBI Taxonomy" id="482957"/>
    <lineage>
        <taxon>Bacteria</taxon>
        <taxon>Pseudomonadati</taxon>
        <taxon>Pseudomonadota</taxon>
        <taxon>Betaproteobacteria</taxon>
        <taxon>Burkholderiales</taxon>
        <taxon>Burkholderiaceae</taxon>
        <taxon>Burkholderia</taxon>
        <taxon>Burkholderia cepacia complex</taxon>
    </lineage>
</organism>